<sequence>MKFFSLPIGIWAISLLVSSASAAPADAKPKAKKPKKPPAPPIGQQLTLGDFNSTIEHDFWFVEFYSPSCPHCKKFAPTWKEFTESQKDVPKLHFAQVNCLAQGDLCNAQGVKGYPELNFFRDGARLGQFDDERLIPKMTTWLKDQMDKANAPASSSSSTTSTTTTSSSSEAAAPSPTESPAQPALVDQAKDEVKQYEQIVHEHENDDHSHDHDEEEVEQPVLRSNVNPTGSVLSLDPKTFNGAIAEGPIFIKFFAPWC</sequence>
<dbReference type="Proteomes" id="UP000077266">
    <property type="component" value="Unassembled WGS sequence"/>
</dbReference>
<comment type="similarity">
    <text evidence="1">Belongs to the protein disulfide isomerase family.</text>
</comment>
<dbReference type="GO" id="GO:0005783">
    <property type="term" value="C:endoplasmic reticulum"/>
    <property type="evidence" value="ECO:0007669"/>
    <property type="project" value="TreeGrafter"/>
</dbReference>
<dbReference type="PANTHER" id="PTHR45672">
    <property type="entry name" value="PROTEIN DISULFIDE-ISOMERASE C17H9.14C-RELATED"/>
    <property type="match status" value="1"/>
</dbReference>
<accession>A0A165DNV1</accession>
<evidence type="ECO:0000256" key="3">
    <source>
        <dbReference type="SAM" id="MobiDB-lite"/>
    </source>
</evidence>
<dbReference type="InterPro" id="IPR036249">
    <property type="entry name" value="Thioredoxin-like_sf"/>
</dbReference>
<evidence type="ECO:0000256" key="1">
    <source>
        <dbReference type="ARBA" id="ARBA00006347"/>
    </source>
</evidence>
<dbReference type="Gene3D" id="3.40.30.10">
    <property type="entry name" value="Glutaredoxin"/>
    <property type="match status" value="1"/>
</dbReference>
<feature type="signal peptide" evidence="4">
    <location>
        <begin position="1"/>
        <end position="22"/>
    </location>
</feature>
<evidence type="ECO:0000313" key="7">
    <source>
        <dbReference type="Proteomes" id="UP000077266"/>
    </source>
</evidence>
<keyword evidence="2 4" id="KW-0732">Signal</keyword>
<dbReference type="EMBL" id="KV426203">
    <property type="protein sequence ID" value="KZV85006.1"/>
    <property type="molecule type" value="Genomic_DNA"/>
</dbReference>
<dbReference type="OrthoDB" id="72053at2759"/>
<feature type="non-terminal residue" evidence="6">
    <location>
        <position position="258"/>
    </location>
</feature>
<dbReference type="Pfam" id="PF00085">
    <property type="entry name" value="Thioredoxin"/>
    <property type="match status" value="1"/>
</dbReference>
<reference evidence="6 7" key="1">
    <citation type="journal article" date="2016" name="Mol. Biol. Evol.">
        <title>Comparative Genomics of Early-Diverging Mushroom-Forming Fungi Provides Insights into the Origins of Lignocellulose Decay Capabilities.</title>
        <authorList>
            <person name="Nagy L.G."/>
            <person name="Riley R."/>
            <person name="Tritt A."/>
            <person name="Adam C."/>
            <person name="Daum C."/>
            <person name="Floudas D."/>
            <person name="Sun H."/>
            <person name="Yadav J.S."/>
            <person name="Pangilinan J."/>
            <person name="Larsson K.H."/>
            <person name="Matsuura K."/>
            <person name="Barry K."/>
            <person name="Labutti K."/>
            <person name="Kuo R."/>
            <person name="Ohm R.A."/>
            <person name="Bhattacharya S.S."/>
            <person name="Shirouzu T."/>
            <person name="Yoshinaga Y."/>
            <person name="Martin F.M."/>
            <person name="Grigoriev I.V."/>
            <person name="Hibbett D.S."/>
        </authorList>
    </citation>
    <scope>NUCLEOTIDE SEQUENCE [LARGE SCALE GENOMIC DNA]</scope>
    <source>
        <strain evidence="6 7">HHB12029</strain>
    </source>
</reference>
<dbReference type="InterPro" id="IPR051063">
    <property type="entry name" value="PDI"/>
</dbReference>
<protein>
    <submittedName>
        <fullName evidence="6">Thioredoxin-like protein</fullName>
    </submittedName>
</protein>
<proteinExistence type="inferred from homology"/>
<feature type="domain" description="Thioredoxin" evidence="5">
    <location>
        <begin position="22"/>
        <end position="227"/>
    </location>
</feature>
<name>A0A165DNV1_EXIGL</name>
<organism evidence="6 7">
    <name type="scientific">Exidia glandulosa HHB12029</name>
    <dbReference type="NCBI Taxonomy" id="1314781"/>
    <lineage>
        <taxon>Eukaryota</taxon>
        <taxon>Fungi</taxon>
        <taxon>Dikarya</taxon>
        <taxon>Basidiomycota</taxon>
        <taxon>Agaricomycotina</taxon>
        <taxon>Agaricomycetes</taxon>
        <taxon>Auriculariales</taxon>
        <taxon>Exidiaceae</taxon>
        <taxon>Exidia</taxon>
    </lineage>
</organism>
<dbReference type="CDD" id="cd02961">
    <property type="entry name" value="PDI_a_family"/>
    <property type="match status" value="1"/>
</dbReference>
<gene>
    <name evidence="6" type="ORF">EXIGLDRAFT_775990</name>
</gene>
<feature type="chain" id="PRO_5007856713" evidence="4">
    <location>
        <begin position="23"/>
        <end position="258"/>
    </location>
</feature>
<dbReference type="InParanoid" id="A0A165DNV1"/>
<dbReference type="GO" id="GO:0003756">
    <property type="term" value="F:protein disulfide isomerase activity"/>
    <property type="evidence" value="ECO:0007669"/>
    <property type="project" value="TreeGrafter"/>
</dbReference>
<dbReference type="PANTHER" id="PTHR45672:SF3">
    <property type="entry name" value="THIOREDOXIN DOMAIN-CONTAINING PROTEIN 5"/>
    <property type="match status" value="1"/>
</dbReference>
<dbReference type="SUPFAM" id="SSF52833">
    <property type="entry name" value="Thioredoxin-like"/>
    <property type="match status" value="1"/>
</dbReference>
<dbReference type="InterPro" id="IPR013766">
    <property type="entry name" value="Thioredoxin_domain"/>
</dbReference>
<keyword evidence="7" id="KW-1185">Reference proteome</keyword>
<dbReference type="PROSITE" id="PS51352">
    <property type="entry name" value="THIOREDOXIN_2"/>
    <property type="match status" value="1"/>
</dbReference>
<feature type="region of interest" description="Disordered" evidence="3">
    <location>
        <begin position="147"/>
        <end position="184"/>
    </location>
</feature>
<evidence type="ECO:0000259" key="5">
    <source>
        <dbReference type="PROSITE" id="PS51352"/>
    </source>
</evidence>
<evidence type="ECO:0000313" key="6">
    <source>
        <dbReference type="EMBL" id="KZV85006.1"/>
    </source>
</evidence>
<dbReference type="GO" id="GO:0006457">
    <property type="term" value="P:protein folding"/>
    <property type="evidence" value="ECO:0007669"/>
    <property type="project" value="TreeGrafter"/>
</dbReference>
<dbReference type="STRING" id="1314781.A0A165DNV1"/>
<feature type="compositionally biased region" description="Low complexity" evidence="3">
    <location>
        <begin position="151"/>
        <end position="184"/>
    </location>
</feature>
<dbReference type="AlphaFoldDB" id="A0A165DNV1"/>
<evidence type="ECO:0000256" key="4">
    <source>
        <dbReference type="SAM" id="SignalP"/>
    </source>
</evidence>
<evidence type="ECO:0000256" key="2">
    <source>
        <dbReference type="ARBA" id="ARBA00022729"/>
    </source>
</evidence>